<comment type="caution">
    <text evidence="1">The sequence shown here is derived from an EMBL/GenBank/DDBJ whole genome shotgun (WGS) entry which is preliminary data.</text>
</comment>
<dbReference type="EMBL" id="JABFUD020000022">
    <property type="protein sequence ID" value="KAI5061890.1"/>
    <property type="molecule type" value="Genomic_DNA"/>
</dbReference>
<keyword evidence="2" id="KW-1185">Reference proteome</keyword>
<dbReference type="AlphaFoldDB" id="A0A9D4U6B0"/>
<reference evidence="1" key="1">
    <citation type="submission" date="2021-01" db="EMBL/GenBank/DDBJ databases">
        <title>Adiantum capillus-veneris genome.</title>
        <authorList>
            <person name="Fang Y."/>
            <person name="Liao Q."/>
        </authorList>
    </citation>
    <scope>NUCLEOTIDE SEQUENCE</scope>
    <source>
        <strain evidence="1">H3</strain>
        <tissue evidence="1">Leaf</tissue>
    </source>
</reference>
<name>A0A9D4U6B0_ADICA</name>
<proteinExistence type="predicted"/>
<gene>
    <name evidence="1" type="ORF">GOP47_0022429</name>
</gene>
<organism evidence="1 2">
    <name type="scientific">Adiantum capillus-veneris</name>
    <name type="common">Maidenhair fern</name>
    <dbReference type="NCBI Taxonomy" id="13818"/>
    <lineage>
        <taxon>Eukaryota</taxon>
        <taxon>Viridiplantae</taxon>
        <taxon>Streptophyta</taxon>
        <taxon>Embryophyta</taxon>
        <taxon>Tracheophyta</taxon>
        <taxon>Polypodiopsida</taxon>
        <taxon>Polypodiidae</taxon>
        <taxon>Polypodiales</taxon>
        <taxon>Pteridineae</taxon>
        <taxon>Pteridaceae</taxon>
        <taxon>Vittarioideae</taxon>
        <taxon>Adiantum</taxon>
    </lineage>
</organism>
<dbReference type="Proteomes" id="UP000886520">
    <property type="component" value="Chromosome 22"/>
</dbReference>
<protein>
    <submittedName>
        <fullName evidence="1">Uncharacterized protein</fullName>
    </submittedName>
</protein>
<evidence type="ECO:0000313" key="1">
    <source>
        <dbReference type="EMBL" id="KAI5061890.1"/>
    </source>
</evidence>
<sequence length="62" mass="7138">MKTQLLKQLHRSSRLHNKIHLPHHSNHMYFLLVFQGCNIIGERDANPLLLVGPLEGSNLMLI</sequence>
<evidence type="ECO:0000313" key="2">
    <source>
        <dbReference type="Proteomes" id="UP000886520"/>
    </source>
</evidence>
<accession>A0A9D4U6B0</accession>